<evidence type="ECO:0000256" key="3">
    <source>
        <dbReference type="ARBA" id="ARBA00030512"/>
    </source>
</evidence>
<evidence type="ECO:0000259" key="9">
    <source>
        <dbReference type="PROSITE" id="PS52009"/>
    </source>
</evidence>
<dbReference type="AlphaFoldDB" id="A0A6A4X218"/>
<dbReference type="EMBL" id="VIIS01000344">
    <property type="protein sequence ID" value="KAF0310130.1"/>
    <property type="molecule type" value="Genomic_DNA"/>
</dbReference>
<evidence type="ECO:0000256" key="2">
    <source>
        <dbReference type="ARBA" id="ARBA00023295"/>
    </source>
</evidence>
<keyword evidence="1" id="KW-0378">Hydrolase</keyword>
<evidence type="ECO:0000256" key="6">
    <source>
        <dbReference type="ARBA" id="ARBA00066938"/>
    </source>
</evidence>
<dbReference type="Gene3D" id="1.20.58.240">
    <property type="entry name" value="STAT, domain 1"/>
    <property type="match status" value="1"/>
</dbReference>
<dbReference type="PANTHER" id="PTHR13170:SF16">
    <property type="entry name" value="PROTEIN O-GLCNACASE"/>
    <property type="match status" value="1"/>
</dbReference>
<dbReference type="GO" id="GO:0016231">
    <property type="term" value="F:beta-N-acetylglucosaminidase activity"/>
    <property type="evidence" value="ECO:0007669"/>
    <property type="project" value="TreeGrafter"/>
</dbReference>
<sequence>MASNSKDRSESVEVGQSSSSIPNGENALDGNKNLLHDPSKFLCGVVEGFYGRPWTAEQRKELFGKMKRWGMTSYLYAPKDDYKHRAYWRELYTVEEAEHLTSLIRTAHQHGITFIYGLSPGMDITYSSQKEIAALKRKLDQVSQFGCTSFALLFDDIDPEMREEDKQVFQSFAHAQVTVTNEMNEHLSRPQFLFCPTQYCATRAIPTVSGSEYLRTIGSKLAPNIDIMWTGPKVVSKVLTIEAIEELREVLKRPPVIWDNLHANDYDQKRLYMGPYSGRSVELKSRLRGVLTNPNCEYGVNFVAIRTLAHWAQCQRDGEPQRPQTDIRLETESEEGSEPQQVPPDVYHPRHALRMALREWLPEFNKARTAPSVLQQRVLTITPGALEGPAPVPIPGINTCMATTSTVTTETASVPAGTVKQLQAIAEEQIIKAEEVPGVTGPVLNSLADNEKIVVPNPPGELPEQPSAESESVPPEPMECNSVPAATPALASNEPEKPTAAASGEPMSVEPAAVRQPEMQVEPEGAGAATTTDSPSSVTMSVEDEEEEEEDLTEDDLLVMTDLFYLPFDHGAAGHRVLKDFQWLKTNCNLVAPYAKAGKGAQEPLPPEVREWYDRAEAFDAMSKRVTRLLKRLFLCENRSLLYDLYPYIWDMECVLSQLNGYRLLPLDNANELMANKSPEHPLTKVHLVRPYRHTDEAAVRGIWSDCSSDRHPSFQQYPELSADRWVAPFLTMQPEHILVLEDDDEVVVGFVAAAPDAHQLSRQVRMAWLDELRTKYPMPKTSPELRSPAENCIAALHNDDTLDAPAAVLERYKGCLQLAVQPSVADASLLKRLVACALAALRTSGCFGAHVRVPCGDMAARERLMNVTFMPIDSVEGGEYVYYGRNF</sequence>
<feature type="region of interest" description="Disordered" evidence="8">
    <location>
        <begin position="452"/>
        <end position="554"/>
    </location>
</feature>
<dbReference type="SUPFAM" id="SSF55729">
    <property type="entry name" value="Acyl-CoA N-acyltransferases (Nat)"/>
    <property type="match status" value="1"/>
</dbReference>
<dbReference type="GO" id="GO:0009100">
    <property type="term" value="P:glycoprotein metabolic process"/>
    <property type="evidence" value="ECO:0007669"/>
    <property type="project" value="TreeGrafter"/>
</dbReference>
<feature type="compositionally biased region" description="Basic and acidic residues" evidence="8">
    <location>
        <begin position="1"/>
        <end position="11"/>
    </location>
</feature>
<proteinExistence type="predicted"/>
<dbReference type="Proteomes" id="UP000440578">
    <property type="component" value="Unassembled WGS sequence"/>
</dbReference>
<comment type="catalytic activity">
    <reaction evidence="5">
        <text>3-O-(N-acetyl-beta-D-glucosaminyl)-L-threonyl-[protein] + H2O = L-threonyl-[protein] + N-acetyl-D-glucosamine</text>
        <dbReference type="Rhea" id="RHEA:48892"/>
        <dbReference type="Rhea" id="RHEA-COMP:11060"/>
        <dbReference type="Rhea" id="RHEA-COMP:12252"/>
        <dbReference type="ChEBI" id="CHEBI:15377"/>
        <dbReference type="ChEBI" id="CHEBI:30013"/>
        <dbReference type="ChEBI" id="CHEBI:90840"/>
        <dbReference type="ChEBI" id="CHEBI:506227"/>
        <dbReference type="EC" id="3.2.1.169"/>
    </reaction>
</comment>
<dbReference type="SUPFAM" id="SSF51445">
    <property type="entry name" value="(Trans)glycosidases"/>
    <property type="match status" value="1"/>
</dbReference>
<feature type="domain" description="GH84" evidence="9">
    <location>
        <begin position="41"/>
        <end position="316"/>
    </location>
</feature>
<dbReference type="InterPro" id="IPR017853">
    <property type="entry name" value="GH"/>
</dbReference>
<evidence type="ECO:0000256" key="7">
    <source>
        <dbReference type="ARBA" id="ARBA00076634"/>
    </source>
</evidence>
<gene>
    <name evidence="10" type="primary">Mgea5</name>
    <name evidence="10" type="ORF">FJT64_018820</name>
</gene>
<reference evidence="10 11" key="1">
    <citation type="submission" date="2019-07" db="EMBL/GenBank/DDBJ databases">
        <title>Draft genome assembly of a fouling barnacle, Amphibalanus amphitrite (Darwin, 1854): The first reference genome for Thecostraca.</title>
        <authorList>
            <person name="Kim W."/>
        </authorList>
    </citation>
    <scope>NUCLEOTIDE SEQUENCE [LARGE SCALE GENOMIC DNA]</scope>
    <source>
        <strain evidence="10">SNU_AA5</strain>
        <tissue evidence="10">Soma without cirri and trophi</tissue>
    </source>
</reference>
<feature type="compositionally biased region" description="Low complexity" evidence="8">
    <location>
        <begin position="463"/>
        <end position="473"/>
    </location>
</feature>
<dbReference type="InterPro" id="IPR016181">
    <property type="entry name" value="Acyl_CoA_acyltransferase"/>
</dbReference>
<dbReference type="PANTHER" id="PTHR13170">
    <property type="entry name" value="O-GLCNACASE"/>
    <property type="match status" value="1"/>
</dbReference>
<keyword evidence="11" id="KW-1185">Reference proteome</keyword>
<comment type="catalytic activity">
    <reaction evidence="4">
        <text>3-O-(N-acetyl-beta-D-glucosaminyl)-L-seryl-[protein] + H2O = N-acetyl-D-glucosamine + L-seryl-[protein]</text>
        <dbReference type="Rhea" id="RHEA:48876"/>
        <dbReference type="Rhea" id="RHEA-COMP:9863"/>
        <dbReference type="Rhea" id="RHEA-COMP:12251"/>
        <dbReference type="ChEBI" id="CHEBI:15377"/>
        <dbReference type="ChEBI" id="CHEBI:29999"/>
        <dbReference type="ChEBI" id="CHEBI:90838"/>
        <dbReference type="ChEBI" id="CHEBI:506227"/>
        <dbReference type="EC" id="3.2.1.169"/>
    </reaction>
</comment>
<evidence type="ECO:0000313" key="10">
    <source>
        <dbReference type="EMBL" id="KAF0310130.1"/>
    </source>
</evidence>
<dbReference type="PROSITE" id="PS52009">
    <property type="entry name" value="GH84"/>
    <property type="match status" value="1"/>
</dbReference>
<evidence type="ECO:0000256" key="4">
    <source>
        <dbReference type="ARBA" id="ARBA00050933"/>
    </source>
</evidence>
<name>A0A6A4X218_AMPAM</name>
<dbReference type="Pfam" id="PF07555">
    <property type="entry name" value="NAGidase"/>
    <property type="match status" value="1"/>
</dbReference>
<dbReference type="InterPro" id="IPR011496">
    <property type="entry name" value="O-GlcNAcase_cat"/>
</dbReference>
<comment type="caution">
    <text evidence="10">The sequence shown here is derived from an EMBL/GenBank/DDBJ whole genome shotgun (WGS) entry which is preliminary data.</text>
</comment>
<protein>
    <recommendedName>
        <fullName evidence="6">protein O-GlcNAcase</fullName>
        <ecNumber evidence="6">3.2.1.169</ecNumber>
    </recommendedName>
    <alternativeName>
        <fullName evidence="3">Beta-N-acetylhexosaminidase</fullName>
    </alternativeName>
    <alternativeName>
        <fullName evidence="7">Beta-hexosaminidase</fullName>
    </alternativeName>
</protein>
<dbReference type="FunFam" id="3.20.20.80:FF:000009">
    <property type="entry name" value="O-GlcNAcase BT_4395"/>
    <property type="match status" value="1"/>
</dbReference>
<evidence type="ECO:0000256" key="8">
    <source>
        <dbReference type="SAM" id="MobiDB-lite"/>
    </source>
</evidence>
<organism evidence="10 11">
    <name type="scientific">Amphibalanus amphitrite</name>
    <name type="common">Striped barnacle</name>
    <name type="synonym">Balanus amphitrite</name>
    <dbReference type="NCBI Taxonomy" id="1232801"/>
    <lineage>
        <taxon>Eukaryota</taxon>
        <taxon>Metazoa</taxon>
        <taxon>Ecdysozoa</taxon>
        <taxon>Arthropoda</taxon>
        <taxon>Crustacea</taxon>
        <taxon>Multicrustacea</taxon>
        <taxon>Cirripedia</taxon>
        <taxon>Thoracica</taxon>
        <taxon>Thoracicalcarea</taxon>
        <taxon>Balanomorpha</taxon>
        <taxon>Balanoidea</taxon>
        <taxon>Balanidae</taxon>
        <taxon>Amphibalaninae</taxon>
        <taxon>Amphibalanus</taxon>
    </lineage>
</organism>
<dbReference type="GO" id="GO:0102571">
    <property type="term" value="F:[protein]-3-O-(N-acetyl-D-glucosaminyl)-L-serine/L-threonine O-N-acetyl-alpha-D-glucosaminase activity"/>
    <property type="evidence" value="ECO:0007669"/>
    <property type="project" value="UniProtKB-EC"/>
</dbReference>
<keyword evidence="2" id="KW-0326">Glycosidase</keyword>
<dbReference type="OrthoDB" id="9975416at2759"/>
<dbReference type="InterPro" id="IPR051822">
    <property type="entry name" value="Glycosyl_Hydrolase_84"/>
</dbReference>
<dbReference type="Gene3D" id="3.40.630.30">
    <property type="match status" value="1"/>
</dbReference>
<feature type="compositionally biased region" description="Acidic residues" evidence="8">
    <location>
        <begin position="542"/>
        <end position="554"/>
    </location>
</feature>
<dbReference type="Gene3D" id="3.20.20.80">
    <property type="entry name" value="Glycosidases"/>
    <property type="match status" value="1"/>
</dbReference>
<feature type="region of interest" description="Disordered" evidence="8">
    <location>
        <begin position="1"/>
        <end position="29"/>
    </location>
</feature>
<evidence type="ECO:0000256" key="5">
    <source>
        <dbReference type="ARBA" id="ARBA00052136"/>
    </source>
</evidence>
<accession>A0A6A4X218</accession>
<dbReference type="EC" id="3.2.1.169" evidence="6"/>
<evidence type="ECO:0000256" key="1">
    <source>
        <dbReference type="ARBA" id="ARBA00022801"/>
    </source>
</evidence>
<evidence type="ECO:0000313" key="11">
    <source>
        <dbReference type="Proteomes" id="UP000440578"/>
    </source>
</evidence>